<dbReference type="NCBIfam" id="NF040570">
    <property type="entry name" value="guided_TnpB"/>
    <property type="match status" value="1"/>
</dbReference>
<dbReference type="OrthoDB" id="33505at2157"/>
<keyword evidence="1" id="KW-0238">DNA-binding</keyword>
<protein>
    <recommendedName>
        <fullName evidence="3">Cas12f1-like TNB domain-containing protein</fullName>
    </recommendedName>
</protein>
<evidence type="ECO:0000256" key="2">
    <source>
        <dbReference type="SAM" id="MobiDB-lite"/>
    </source>
</evidence>
<dbReference type="EMBL" id="CP009506">
    <property type="protein sequence ID" value="AKB29521.1"/>
    <property type="molecule type" value="Genomic_DNA"/>
</dbReference>
<proteinExistence type="predicted"/>
<dbReference type="Proteomes" id="UP000033111">
    <property type="component" value="Chromosome"/>
</dbReference>
<sequence length="478" mass="53779">MLLTYKIKHNRDFSEELRKARKVAEFCIEHRTRNCTLDPPPIQGSGSSDPQLFPSSLLSSSLSPSSASPSSFPLSASSAKSPNDSSIHSSTPPFSDSLPGTDSFPGKDSLFPADVRHIGLRSTISGQIIRKYSRNRDLKSAKNVKLIVPSKAVSVDREEKTLEIPCLKLLLNYNFSSNFKRISQIEIDNVYAYVAVVFQDEKSESTGRYIGVDRNTKGHIAVVADPESGKVWKLGKMRYHTHKKYENIKKRLYTKGKYKCLKAVKKREKNIVKDLNHKISRKIVDLALYSGCGIKLENLKGVKKLNSKAVSAGKCRNNKRVEKKKNQNGGRNRSKEMNKKVIKTEKHIWSNEYSLNSWSFHQLQQFIEYKARLQGVEVVYIDPHATSKRCSRCGLTGNRRSKHFECPHCGHVDHADVNAAFNIALTPKGTGQFSAERDAGKGSPDTPQKILARTLLSKRKASEKTSQYFAWEVCQFLA</sequence>
<dbReference type="PANTHER" id="PTHR30405">
    <property type="entry name" value="TRANSPOSASE"/>
    <property type="match status" value="1"/>
</dbReference>
<reference evidence="4 5" key="1">
    <citation type="submission" date="2014-07" db="EMBL/GenBank/DDBJ databases">
        <title>Methanogenic archaea and the global carbon cycle.</title>
        <authorList>
            <person name="Henriksen J.R."/>
            <person name="Luke J."/>
            <person name="Reinhart S."/>
            <person name="Benedict M.N."/>
            <person name="Youngblut N.D."/>
            <person name="Metcalf M.E."/>
            <person name="Whitaker R.J."/>
            <person name="Metcalf W.W."/>
        </authorList>
    </citation>
    <scope>NUCLEOTIDE SEQUENCE [LARGE SCALE GENOMIC DNA]</scope>
    <source>
        <strain evidence="4 5">T4/M</strain>
    </source>
</reference>
<keyword evidence="5" id="KW-1185">Reference proteome</keyword>
<accession>A0A0E3L923</accession>
<feature type="compositionally biased region" description="Low complexity" evidence="2">
    <location>
        <begin position="47"/>
        <end position="86"/>
    </location>
</feature>
<feature type="domain" description="Cas12f1-like TNB" evidence="3">
    <location>
        <begin position="360"/>
        <end position="423"/>
    </location>
</feature>
<dbReference type="HOGENOM" id="CLU_032903_3_0_2"/>
<feature type="region of interest" description="Disordered" evidence="2">
    <location>
        <begin position="34"/>
        <end position="99"/>
    </location>
</feature>
<gene>
    <name evidence="4" type="ORF">MSSIT_2802</name>
</gene>
<evidence type="ECO:0000256" key="1">
    <source>
        <dbReference type="ARBA" id="ARBA00023125"/>
    </source>
</evidence>
<name>A0A0E3L923_9EURY</name>
<dbReference type="Pfam" id="PF07282">
    <property type="entry name" value="Cas12f1-like_TNB"/>
    <property type="match status" value="1"/>
</dbReference>
<organism evidence="4 5">
    <name type="scientific">Methanosarcina siciliae T4/M</name>
    <dbReference type="NCBI Taxonomy" id="1434120"/>
    <lineage>
        <taxon>Archaea</taxon>
        <taxon>Methanobacteriati</taxon>
        <taxon>Methanobacteriota</taxon>
        <taxon>Stenosarchaea group</taxon>
        <taxon>Methanomicrobia</taxon>
        <taxon>Methanosarcinales</taxon>
        <taxon>Methanosarcinaceae</taxon>
        <taxon>Methanosarcina</taxon>
    </lineage>
</organism>
<dbReference type="InterPro" id="IPR010095">
    <property type="entry name" value="Cas12f1-like_TNB"/>
</dbReference>
<dbReference type="InterPro" id="IPR051399">
    <property type="entry name" value="RNA-guided_DNA_endo/Transpos"/>
</dbReference>
<dbReference type="KEGG" id="msw:MSSIT_2802"/>
<evidence type="ECO:0000259" key="3">
    <source>
        <dbReference type="Pfam" id="PF07282"/>
    </source>
</evidence>
<feature type="compositionally biased region" description="Polar residues" evidence="2">
    <location>
        <begin position="87"/>
        <end position="99"/>
    </location>
</feature>
<dbReference type="AlphaFoldDB" id="A0A0E3L923"/>
<dbReference type="PATRIC" id="fig|1434120.4.peg.3664"/>
<evidence type="ECO:0000313" key="5">
    <source>
        <dbReference type="Proteomes" id="UP000033111"/>
    </source>
</evidence>
<dbReference type="GO" id="GO:0003677">
    <property type="term" value="F:DNA binding"/>
    <property type="evidence" value="ECO:0007669"/>
    <property type="project" value="UniProtKB-KW"/>
</dbReference>
<evidence type="ECO:0000313" key="4">
    <source>
        <dbReference type="EMBL" id="AKB29521.1"/>
    </source>
</evidence>
<dbReference type="PANTHER" id="PTHR30405:SF11">
    <property type="entry name" value="RNA-GUIDED DNA ENDONUCLEASE RV2885C-RELATED"/>
    <property type="match status" value="1"/>
</dbReference>